<sequence>MQPSFSASPSFWIATRLPSATLCAFATFVLTFVALQQSNEVIRQQNEEQVYEWLEKSGLGKHKETVFQHTYSTTPWLCKGKLKTLSEKLDLAQLRDVGLEFLEEYRAILYSFAVVCHSLVDCASRDEASWEDAVIALNRRGLPSDASAAFRLAAGRLRSRLVLLRWLRAHYAEQTTTDAVTAPTPPPPPLAARYDGDKEARVPSSSSPTTQPK</sequence>
<dbReference type="HOGENOM" id="CLU_1295638_0_0_1"/>
<organism>
    <name type="scientific">Ixodes scapularis</name>
    <name type="common">Black-legged tick</name>
    <name type="synonym">Deer tick</name>
    <dbReference type="NCBI Taxonomy" id="6945"/>
    <lineage>
        <taxon>Eukaryota</taxon>
        <taxon>Metazoa</taxon>
        <taxon>Ecdysozoa</taxon>
        <taxon>Arthropoda</taxon>
        <taxon>Chelicerata</taxon>
        <taxon>Arachnida</taxon>
        <taxon>Acari</taxon>
        <taxon>Parasitiformes</taxon>
        <taxon>Ixodida</taxon>
        <taxon>Ixodoidea</taxon>
        <taxon>Ixodidae</taxon>
        <taxon>Ixodinae</taxon>
        <taxon>Ixodes</taxon>
    </lineage>
</organism>
<reference evidence="4" key="2">
    <citation type="submission" date="2020-05" db="UniProtKB">
        <authorList>
            <consortium name="EnsemblMetazoa"/>
        </authorList>
    </citation>
    <scope>IDENTIFICATION</scope>
    <source>
        <strain evidence="4">wikel</strain>
    </source>
</reference>
<dbReference type="VEuPathDB" id="VectorBase:ISCP_028798"/>
<dbReference type="Proteomes" id="UP000001555">
    <property type="component" value="Unassembled WGS sequence"/>
</dbReference>
<dbReference type="InParanoid" id="B7PMD5"/>
<evidence type="ECO:0000256" key="1">
    <source>
        <dbReference type="SAM" id="MobiDB-lite"/>
    </source>
</evidence>
<dbReference type="AlphaFoldDB" id="B7PMD5"/>
<proteinExistence type="evidence at protein level"/>
<feature type="compositionally biased region" description="Polar residues" evidence="1">
    <location>
        <begin position="203"/>
        <end position="213"/>
    </location>
</feature>
<name>B7PMD5_IXOSC</name>
<dbReference type="OrthoDB" id="6057829at2759"/>
<dbReference type="EMBL" id="ABJB010962455">
    <property type="status" value="NOT_ANNOTATED_CDS"/>
    <property type="molecule type" value="Genomic_DNA"/>
</dbReference>
<gene>
    <name evidence="3" type="ORF">IscW_ISCW006609</name>
</gene>
<dbReference type="EnsemblMetazoa" id="ISCW006609-RA">
    <property type="protein sequence ID" value="ISCW006609-PA"/>
    <property type="gene ID" value="ISCW006609"/>
</dbReference>
<feature type="transmembrane region" description="Helical" evidence="2">
    <location>
        <begin position="12"/>
        <end position="35"/>
    </location>
</feature>
<dbReference type="EMBL" id="ABJB010092021">
    <property type="status" value="NOT_ANNOTATED_CDS"/>
    <property type="molecule type" value="Genomic_DNA"/>
</dbReference>
<evidence type="ECO:0000256" key="2">
    <source>
        <dbReference type="SAM" id="Phobius"/>
    </source>
</evidence>
<evidence type="ECO:0007829" key="6">
    <source>
        <dbReference type="PeptideAtlas" id="B7PMD5"/>
    </source>
</evidence>
<dbReference type="VEuPathDB" id="VectorBase:ISCW006609"/>
<keyword evidence="6" id="KW-1267">Proteomics identification</keyword>
<keyword evidence="2" id="KW-1133">Transmembrane helix</keyword>
<feature type="region of interest" description="Disordered" evidence="1">
    <location>
        <begin position="177"/>
        <end position="213"/>
    </location>
</feature>
<protein>
    <submittedName>
        <fullName evidence="3 4">Uncharacterized protein</fullName>
    </submittedName>
</protein>
<accession>B7PMD5</accession>
<keyword evidence="2" id="KW-0812">Transmembrane</keyword>
<dbReference type="PaxDb" id="6945-B7PMD5"/>
<evidence type="ECO:0000313" key="4">
    <source>
        <dbReference type="EnsemblMetazoa" id="ISCW006609-PA"/>
    </source>
</evidence>
<dbReference type="EMBL" id="DS746723">
    <property type="protein sequence ID" value="EEC07757.1"/>
    <property type="molecule type" value="Genomic_DNA"/>
</dbReference>
<evidence type="ECO:0000313" key="3">
    <source>
        <dbReference type="EMBL" id="EEC07757.1"/>
    </source>
</evidence>
<keyword evidence="5" id="KW-1185">Reference proteome</keyword>
<evidence type="ECO:0000313" key="5">
    <source>
        <dbReference type="Proteomes" id="UP000001555"/>
    </source>
</evidence>
<reference evidence="3 5" key="1">
    <citation type="submission" date="2008-03" db="EMBL/GenBank/DDBJ databases">
        <title>Annotation of Ixodes scapularis.</title>
        <authorList>
            <consortium name="Ixodes scapularis Genome Project Consortium"/>
            <person name="Caler E."/>
            <person name="Hannick L.I."/>
            <person name="Bidwell S."/>
            <person name="Joardar V."/>
            <person name="Thiagarajan M."/>
            <person name="Amedeo P."/>
            <person name="Galinsky K.J."/>
            <person name="Schobel S."/>
            <person name="Inman J."/>
            <person name="Hostetler J."/>
            <person name="Miller J."/>
            <person name="Hammond M."/>
            <person name="Megy K."/>
            <person name="Lawson D."/>
            <person name="Kodira C."/>
            <person name="Sutton G."/>
            <person name="Meyer J."/>
            <person name="Hill C.A."/>
            <person name="Birren B."/>
            <person name="Nene V."/>
            <person name="Collins F."/>
            <person name="Alarcon-Chaidez F."/>
            <person name="Wikel S."/>
            <person name="Strausberg R."/>
        </authorList>
    </citation>
    <scope>NUCLEOTIDE SEQUENCE [LARGE SCALE GENOMIC DNA]</scope>
    <source>
        <strain evidence="5">Wikel</strain>
        <strain evidence="3">Wikel colony</strain>
    </source>
</reference>
<dbReference type="VEuPathDB" id="VectorBase:ISCI006609"/>
<keyword evidence="2" id="KW-0472">Membrane</keyword>